<dbReference type="InterPro" id="IPR011227">
    <property type="entry name" value="UCP029730"/>
</dbReference>
<keyword evidence="2" id="KW-1185">Reference proteome</keyword>
<dbReference type="eggNOG" id="COG3931">
    <property type="taxonomic scope" value="Bacteria"/>
</dbReference>
<evidence type="ECO:0008006" key="3">
    <source>
        <dbReference type="Google" id="ProtNLM"/>
    </source>
</evidence>
<dbReference type="Pfam" id="PF05013">
    <property type="entry name" value="FGase"/>
    <property type="match status" value="1"/>
</dbReference>
<gene>
    <name evidence="1" type="ORF">NX02_27025</name>
</gene>
<proteinExistence type="predicted"/>
<accession>W0AKC8</accession>
<organism evidence="1 2">
    <name type="scientific">Sphingomonas sanxanigenens DSM 19645 = NX02</name>
    <dbReference type="NCBI Taxonomy" id="1123269"/>
    <lineage>
        <taxon>Bacteria</taxon>
        <taxon>Pseudomonadati</taxon>
        <taxon>Pseudomonadota</taxon>
        <taxon>Alphaproteobacteria</taxon>
        <taxon>Sphingomonadales</taxon>
        <taxon>Sphingomonadaceae</taxon>
        <taxon>Sphingomonas</taxon>
    </lineage>
</organism>
<protein>
    <recommendedName>
        <fullName evidence="3">N-formylglutamate amidohydrolase</fullName>
    </recommendedName>
</protein>
<dbReference type="PIRSF" id="PIRSF029730">
    <property type="entry name" value="UCP029730"/>
    <property type="match status" value="1"/>
</dbReference>
<dbReference type="HOGENOM" id="CLU_079628_0_0_5"/>
<dbReference type="OrthoDB" id="9815326at2"/>
<dbReference type="Gene3D" id="3.40.630.40">
    <property type="entry name" value="Zn-dependent exopeptidases"/>
    <property type="match status" value="1"/>
</dbReference>
<evidence type="ECO:0000313" key="1">
    <source>
        <dbReference type="EMBL" id="AHE56992.1"/>
    </source>
</evidence>
<dbReference type="EMBL" id="CP006644">
    <property type="protein sequence ID" value="AHE56992.1"/>
    <property type="molecule type" value="Genomic_DNA"/>
</dbReference>
<name>W0AKC8_9SPHN</name>
<dbReference type="PATRIC" id="fig|1123269.5.peg.5302"/>
<dbReference type="AlphaFoldDB" id="W0AKC8"/>
<dbReference type="STRING" id="1123269.NX02_27025"/>
<evidence type="ECO:0000313" key="2">
    <source>
        <dbReference type="Proteomes" id="UP000018851"/>
    </source>
</evidence>
<dbReference type="InterPro" id="IPR007709">
    <property type="entry name" value="N-FG_amidohydro"/>
</dbReference>
<sequence>MRRTALIGPDDPPPFTIINPEGQASFLLIGDHAGDAVPASLDGLGVSAAERARHIGRDIGTARLGMLLAAALDAPFVAQTYSRLVIDCNRDPASTDAMPAVSDGTVIPANAALSPADRAARTCAIHAPYHAAIAALIAHRLASERRIVLISLHSFTPVMGGIGRPWHAGVLHDGGDTRFARAMLAALRTEPDLLVGDNEPYRMDATDHSVPRHAYPTGLPYLELEIRQDLLVSGAGVAGWAARLARLFRAALPFAATSPI</sequence>
<dbReference type="KEGG" id="ssan:NX02_27025"/>
<reference evidence="1 2" key="1">
    <citation type="submission" date="2013-07" db="EMBL/GenBank/DDBJ databases">
        <title>Completed genome of Sphingomonas sanxanigenens NX02.</title>
        <authorList>
            <person name="Ma T."/>
            <person name="Huang H."/>
            <person name="Wu M."/>
            <person name="Li X."/>
            <person name="Li G."/>
        </authorList>
    </citation>
    <scope>NUCLEOTIDE SEQUENCE [LARGE SCALE GENOMIC DNA]</scope>
    <source>
        <strain evidence="1 2">NX02</strain>
    </source>
</reference>
<dbReference type="SUPFAM" id="SSF53187">
    <property type="entry name" value="Zn-dependent exopeptidases"/>
    <property type="match status" value="1"/>
</dbReference>
<dbReference type="Proteomes" id="UP000018851">
    <property type="component" value="Chromosome"/>
</dbReference>